<evidence type="ECO:0000256" key="4">
    <source>
        <dbReference type="SAM" id="SignalP"/>
    </source>
</evidence>
<dbReference type="InterPro" id="IPR018389">
    <property type="entry name" value="DctP_fam"/>
</dbReference>
<evidence type="ECO:0000256" key="2">
    <source>
        <dbReference type="ARBA" id="ARBA00022448"/>
    </source>
</evidence>
<dbReference type="Gene3D" id="3.40.190.170">
    <property type="entry name" value="Bacterial extracellular solute-binding protein, family 7"/>
    <property type="match status" value="1"/>
</dbReference>
<dbReference type="RefSeq" id="WP_198880260.1">
    <property type="nucleotide sequence ID" value="NZ_JAEKJA010000001.1"/>
</dbReference>
<keyword evidence="2" id="KW-0813">Transport</keyword>
<dbReference type="EMBL" id="JAEKJA010000001">
    <property type="protein sequence ID" value="MBJ3774374.1"/>
    <property type="molecule type" value="Genomic_DNA"/>
</dbReference>
<proteinExistence type="inferred from homology"/>
<evidence type="ECO:0000313" key="5">
    <source>
        <dbReference type="EMBL" id="MBJ3774374.1"/>
    </source>
</evidence>
<comment type="similarity">
    <text evidence="1">Belongs to the bacterial solute-binding protein 7 family.</text>
</comment>
<dbReference type="NCBIfam" id="NF037995">
    <property type="entry name" value="TRAP_S1"/>
    <property type="match status" value="1"/>
</dbReference>
<feature type="signal peptide" evidence="4">
    <location>
        <begin position="1"/>
        <end position="29"/>
    </location>
</feature>
<accession>A0A934MJA4</accession>
<evidence type="ECO:0000256" key="1">
    <source>
        <dbReference type="ARBA" id="ARBA00009023"/>
    </source>
</evidence>
<dbReference type="Proteomes" id="UP000609531">
    <property type="component" value="Unassembled WGS sequence"/>
</dbReference>
<comment type="caution">
    <text evidence="5">The sequence shown here is derived from an EMBL/GenBank/DDBJ whole genome shotgun (WGS) entry which is preliminary data.</text>
</comment>
<evidence type="ECO:0000313" key="6">
    <source>
        <dbReference type="Proteomes" id="UP000609531"/>
    </source>
</evidence>
<dbReference type="PANTHER" id="PTHR33376:SF7">
    <property type="entry name" value="C4-DICARBOXYLATE-BINDING PROTEIN DCTB"/>
    <property type="match status" value="1"/>
</dbReference>
<evidence type="ECO:0000256" key="3">
    <source>
        <dbReference type="ARBA" id="ARBA00022729"/>
    </source>
</evidence>
<dbReference type="PANTHER" id="PTHR33376">
    <property type="match status" value="1"/>
</dbReference>
<dbReference type="AlphaFoldDB" id="A0A934MJA4"/>
<dbReference type="SUPFAM" id="SSF53850">
    <property type="entry name" value="Periplasmic binding protein-like II"/>
    <property type="match status" value="1"/>
</dbReference>
<dbReference type="InterPro" id="IPR038404">
    <property type="entry name" value="TRAP_DctP_sf"/>
</dbReference>
<dbReference type="GO" id="GO:0055085">
    <property type="term" value="P:transmembrane transport"/>
    <property type="evidence" value="ECO:0007669"/>
    <property type="project" value="InterPro"/>
</dbReference>
<keyword evidence="6" id="KW-1185">Reference proteome</keyword>
<keyword evidence="3 4" id="KW-0732">Signal</keyword>
<dbReference type="Pfam" id="PF03480">
    <property type="entry name" value="DctP"/>
    <property type="match status" value="1"/>
</dbReference>
<reference evidence="5" key="1">
    <citation type="submission" date="2020-12" db="EMBL/GenBank/DDBJ databases">
        <title>Bacterial taxonomy.</title>
        <authorList>
            <person name="Pan X."/>
        </authorList>
    </citation>
    <scope>NUCLEOTIDE SEQUENCE</scope>
    <source>
        <strain evidence="5">B2012</strain>
    </source>
</reference>
<protein>
    <submittedName>
        <fullName evidence="5">TRAP transporter substrate-binding protein DctP</fullName>
    </submittedName>
</protein>
<dbReference type="CDD" id="cd13680">
    <property type="entry name" value="PBP2_TRAP_SBP_like_4"/>
    <property type="match status" value="1"/>
</dbReference>
<sequence length="335" mass="36409">MTPWNTVARLAAAGALAAATAITALPAQAETTLRITLQLPLKSHLGQNLLYFKEEVEKISEGDVSVEIYDSAQLYKDKEVPDAVGSGQIEAGVASLTTYVGEIPAVDVFYMPFLLNSEEKVRAAVAAGSPVRTLIDDAIAETGANVLWWQAYGTVILLSNDAPIKTPDEMKGKKVRVFGKTLGQWVQAVGGVPTLISGSEQFLAYQRGTVDVGMTGVSGVQSRSLWDVMDTITRVNVADIEFIVVINQDYWEGLSEQEQMWINEAATRAQERVRDEMSNIEAKAYSDAEANGMAIYDPTPEEIEAWKTASQPVIDTWLKEAGDLGQKVYDAAKSL</sequence>
<name>A0A934MJA4_9HYPH</name>
<organism evidence="5 6">
    <name type="scientific">Acuticoccus mangrovi</name>
    <dbReference type="NCBI Taxonomy" id="2796142"/>
    <lineage>
        <taxon>Bacteria</taxon>
        <taxon>Pseudomonadati</taxon>
        <taxon>Pseudomonadota</taxon>
        <taxon>Alphaproteobacteria</taxon>
        <taxon>Hyphomicrobiales</taxon>
        <taxon>Amorphaceae</taxon>
        <taxon>Acuticoccus</taxon>
    </lineage>
</organism>
<gene>
    <name evidence="5" type="primary">dctP</name>
    <name evidence="5" type="ORF">JCR33_01660</name>
</gene>
<feature type="chain" id="PRO_5036920166" evidence="4">
    <location>
        <begin position="30"/>
        <end position="335"/>
    </location>
</feature>